<comment type="caution">
    <text evidence="3">The sequence shown here is derived from an EMBL/GenBank/DDBJ whole genome shotgun (WGS) entry which is preliminary data.</text>
</comment>
<dbReference type="GO" id="GO:0005975">
    <property type="term" value="P:carbohydrate metabolic process"/>
    <property type="evidence" value="ECO:0007669"/>
    <property type="project" value="InterPro"/>
</dbReference>
<dbReference type="InterPro" id="IPR012341">
    <property type="entry name" value="6hp_glycosidase-like_sf"/>
</dbReference>
<reference evidence="3" key="1">
    <citation type="journal article" date="2021" name="PeerJ">
        <title>Extensive microbial diversity within the chicken gut microbiome revealed by metagenomics and culture.</title>
        <authorList>
            <person name="Gilroy R."/>
            <person name="Ravi A."/>
            <person name="Getino M."/>
            <person name="Pursley I."/>
            <person name="Horton D.L."/>
            <person name="Alikhan N.F."/>
            <person name="Baker D."/>
            <person name="Gharbi K."/>
            <person name="Hall N."/>
            <person name="Watson M."/>
            <person name="Adriaenssens E.M."/>
            <person name="Foster-Nyarko E."/>
            <person name="Jarju S."/>
            <person name="Secka A."/>
            <person name="Antonio M."/>
            <person name="Oren A."/>
            <person name="Chaudhuri R.R."/>
            <person name="La Ragione R."/>
            <person name="Hildebrand F."/>
            <person name="Pallen M.J."/>
        </authorList>
    </citation>
    <scope>NUCLEOTIDE SEQUENCE</scope>
    <source>
        <strain evidence="3">ChiSxjej3B15-24422</strain>
    </source>
</reference>
<proteinExistence type="predicted"/>
<dbReference type="GO" id="GO:0004553">
    <property type="term" value="F:hydrolase activity, hydrolyzing O-glycosyl compounds"/>
    <property type="evidence" value="ECO:0007669"/>
    <property type="project" value="InterPro"/>
</dbReference>
<reference evidence="3" key="2">
    <citation type="submission" date="2021-04" db="EMBL/GenBank/DDBJ databases">
        <authorList>
            <person name="Gilroy R."/>
        </authorList>
    </citation>
    <scope>NUCLEOTIDE SEQUENCE</scope>
    <source>
        <strain evidence="3">ChiSxjej3B15-24422</strain>
    </source>
</reference>
<dbReference type="AlphaFoldDB" id="A0A9D1YN90"/>
<feature type="domain" description="Glycosyl-hydrolase family 116 catalytic region" evidence="1">
    <location>
        <begin position="452"/>
        <end position="747"/>
    </location>
</feature>
<dbReference type="PANTHER" id="PTHR12654:SF0">
    <property type="entry name" value="NON-LYSOSOMAL GLUCOSYLCERAMIDASE"/>
    <property type="match status" value="1"/>
</dbReference>
<feature type="domain" description="Glycosyl-hydrolase family 116 N-terminal" evidence="2">
    <location>
        <begin position="15"/>
        <end position="334"/>
    </location>
</feature>
<dbReference type="InterPro" id="IPR024462">
    <property type="entry name" value="GH116_N"/>
</dbReference>
<evidence type="ECO:0000259" key="1">
    <source>
        <dbReference type="Pfam" id="PF04685"/>
    </source>
</evidence>
<sequence>MHMKYEGKNLDQISFPLGGIGAGCIGLAGNGRLKDFEIFNRPNKRSLNGFTGFVVKAEREGRLLDARSLTGPAETPLMGERPQGVNSGHIGYGFGPTDRTLAGWPHFQSVCFEGSFPMARLKFRDSRFPGKAEMTAFNPLIPMNAGDSSLPAAFFSFALTNTTEQEADYTVCCFCGSPFPIGSSVHEHAGGDFQRIMISGKDERDALKTGNMTIASSGGEGSWQEYWYRGGWQDGVEMFWEDFKRPGGFSNRHYETPSVPLQKAPDTADLAETVRLRPGETKTLRFLISWSFPRMYNFWNPEPDGKRTWWKNWYAVRFSDSAASARYCMENWDRLEGLTRLFTRTLHASTLPASVLDAVSANLSVLKSPTVLRLEDGTFYGFEGCLENEGSCEGSCTHVWNYAYALPFLFPDLERSMREADYRYNQHGDGRMSFRLQLPAGRAPWDFLPCVDGQMGGVVKVFREWKFSGDDAWLEKMWPGVKKSLEYAWSGQNPCRWDPEKSGVIRGRQHHTLDMELFGPNSWLTGFYLAALKAAAEMAEHLGEKREAAEYREIFQRGKEWADKNLFNGSWYGQRIDLSDRTLLSGYGEELEEAYWNEEAGQLKYQIGTGCVIDQTVACWHAALCGLGGIFDEKQVKTALKNLYRNNFRKMTEVENFWRNFAVDEEEGLVICTWPQGEKPAIPLTYSTECMTGFEYQAACHMILAGLREEGLSLVKAVRDRYDGYKRNPWNEIECGSNYARSMASYSLLPTLSGFVWDGVRKGMGFDPMNPGDADESGEQKEFHSFWSFRQAWGNVSVRPEKTEISVLYGTLELKEYYLPEGRRAGAVRLNGADLPFSQKGTAVLFEEISCGAGDRIEILSGRGTAFS</sequence>
<dbReference type="InterPro" id="IPR008928">
    <property type="entry name" value="6-hairpin_glycosidase_sf"/>
</dbReference>
<dbReference type="Proteomes" id="UP000824007">
    <property type="component" value="Unassembled WGS sequence"/>
</dbReference>
<gene>
    <name evidence="3" type="ORF">H9831_04155</name>
</gene>
<evidence type="ECO:0008006" key="5">
    <source>
        <dbReference type="Google" id="ProtNLM"/>
    </source>
</evidence>
<dbReference type="EMBL" id="DXDD01000050">
    <property type="protein sequence ID" value="HIY59864.1"/>
    <property type="molecule type" value="Genomic_DNA"/>
</dbReference>
<evidence type="ECO:0000313" key="3">
    <source>
        <dbReference type="EMBL" id="HIY59864.1"/>
    </source>
</evidence>
<dbReference type="Gene3D" id="1.50.10.10">
    <property type="match status" value="1"/>
</dbReference>
<dbReference type="Pfam" id="PF12215">
    <property type="entry name" value="Glyco_hydr_116N"/>
    <property type="match status" value="1"/>
</dbReference>
<accession>A0A9D1YN90</accession>
<dbReference type="PANTHER" id="PTHR12654">
    <property type="entry name" value="BILE ACID BETA-GLUCOSIDASE-RELATED"/>
    <property type="match status" value="1"/>
</dbReference>
<dbReference type="PROSITE" id="PS51257">
    <property type="entry name" value="PROKAR_LIPOPROTEIN"/>
    <property type="match status" value="1"/>
</dbReference>
<evidence type="ECO:0000313" key="4">
    <source>
        <dbReference type="Proteomes" id="UP000824007"/>
    </source>
</evidence>
<dbReference type="InterPro" id="IPR052566">
    <property type="entry name" value="Non-lysos_glucosylceramidase"/>
</dbReference>
<protein>
    <recommendedName>
        <fullName evidence="5">Glycosyl-hydrolase family 116 catalytic region domain-containing protein</fullName>
    </recommendedName>
</protein>
<evidence type="ECO:0000259" key="2">
    <source>
        <dbReference type="Pfam" id="PF12215"/>
    </source>
</evidence>
<name>A0A9D1YN90_9FIRM</name>
<dbReference type="Pfam" id="PF04685">
    <property type="entry name" value="DUF608"/>
    <property type="match status" value="1"/>
</dbReference>
<organism evidence="3 4">
    <name type="scientific">Candidatus Eisenbergiella pullistercoris</name>
    <dbReference type="NCBI Taxonomy" id="2838555"/>
    <lineage>
        <taxon>Bacteria</taxon>
        <taxon>Bacillati</taxon>
        <taxon>Bacillota</taxon>
        <taxon>Clostridia</taxon>
        <taxon>Lachnospirales</taxon>
        <taxon>Lachnospiraceae</taxon>
        <taxon>Eisenbergiella</taxon>
    </lineage>
</organism>
<dbReference type="SUPFAM" id="SSF48208">
    <property type="entry name" value="Six-hairpin glycosidases"/>
    <property type="match status" value="1"/>
</dbReference>
<dbReference type="InterPro" id="IPR006775">
    <property type="entry name" value="GH116_catalytic"/>
</dbReference>